<dbReference type="PANTHER" id="PTHR21496:SF0">
    <property type="entry name" value="RIESKE DOMAIN-CONTAINING PROTEIN"/>
    <property type="match status" value="1"/>
</dbReference>
<dbReference type="PROSITE" id="PS51296">
    <property type="entry name" value="RIESKE"/>
    <property type="match status" value="1"/>
</dbReference>
<dbReference type="GO" id="GO:0046872">
    <property type="term" value="F:metal ion binding"/>
    <property type="evidence" value="ECO:0007669"/>
    <property type="project" value="UniProtKB-KW"/>
</dbReference>
<evidence type="ECO:0000256" key="4">
    <source>
        <dbReference type="ARBA" id="ARBA00023014"/>
    </source>
</evidence>
<dbReference type="GO" id="GO:0051213">
    <property type="term" value="F:dioxygenase activity"/>
    <property type="evidence" value="ECO:0007669"/>
    <property type="project" value="UniProtKB-KW"/>
</dbReference>
<dbReference type="Proteomes" id="UP000198942">
    <property type="component" value="Unassembled WGS sequence"/>
</dbReference>
<sequence>MTWYKVDSLSDISIPFIKKVKAGSKSICLVNFEAKLYAVSAKCPHAGADMSEGLCVRKLIVCPYHRYTYDLETGKGGEGQNDFIETYPVEIKEDGVYVGVASIWDKLKNGFK</sequence>
<name>A0A1H7ZI70_9SPHI</name>
<keyword evidence="2" id="KW-0479">Metal-binding</keyword>
<evidence type="ECO:0000313" key="9">
    <source>
        <dbReference type="Proteomes" id="UP000198942"/>
    </source>
</evidence>
<evidence type="ECO:0000313" key="8">
    <source>
        <dbReference type="EMBL" id="SEM58282.1"/>
    </source>
</evidence>
<dbReference type="Pfam" id="PF00355">
    <property type="entry name" value="Rieske"/>
    <property type="match status" value="1"/>
</dbReference>
<dbReference type="InterPro" id="IPR036922">
    <property type="entry name" value="Rieske_2Fe-2S_sf"/>
</dbReference>
<dbReference type="EMBL" id="FOCL01000001">
    <property type="protein sequence ID" value="SEM58282.1"/>
    <property type="molecule type" value="Genomic_DNA"/>
</dbReference>
<feature type="domain" description="Rieske" evidence="7">
    <location>
        <begin position="3"/>
        <end position="98"/>
    </location>
</feature>
<proteinExistence type="inferred from homology"/>
<keyword evidence="8" id="KW-0223">Dioxygenase</keyword>
<accession>A0A1H7ZI70</accession>
<dbReference type="OrthoDB" id="593800at2"/>
<keyword evidence="3" id="KW-0408">Iron</keyword>
<evidence type="ECO:0000256" key="6">
    <source>
        <dbReference type="ARBA" id="ARBA00038001"/>
    </source>
</evidence>
<keyword evidence="4" id="KW-0411">Iron-sulfur</keyword>
<dbReference type="PANTHER" id="PTHR21496">
    <property type="entry name" value="FERREDOXIN-RELATED"/>
    <property type="match status" value="1"/>
</dbReference>
<dbReference type="SUPFAM" id="SSF50022">
    <property type="entry name" value="ISP domain"/>
    <property type="match status" value="1"/>
</dbReference>
<dbReference type="RefSeq" id="WP_091206044.1">
    <property type="nucleotide sequence ID" value="NZ_FOCL01000001.1"/>
</dbReference>
<dbReference type="CDD" id="cd03467">
    <property type="entry name" value="Rieske"/>
    <property type="match status" value="1"/>
</dbReference>
<dbReference type="STRING" id="551995.SAMN05192574_10165"/>
<comment type="similarity">
    <text evidence="6">Belongs to the bacterial ring-hydroxylating dioxygenase ferredoxin component family.</text>
</comment>
<dbReference type="InterPro" id="IPR017941">
    <property type="entry name" value="Rieske_2Fe-2S"/>
</dbReference>
<keyword evidence="9" id="KW-1185">Reference proteome</keyword>
<dbReference type="AlphaFoldDB" id="A0A1H7ZI70"/>
<keyword evidence="1" id="KW-0001">2Fe-2S</keyword>
<evidence type="ECO:0000256" key="3">
    <source>
        <dbReference type="ARBA" id="ARBA00023004"/>
    </source>
</evidence>
<evidence type="ECO:0000256" key="5">
    <source>
        <dbReference type="ARBA" id="ARBA00034078"/>
    </source>
</evidence>
<reference evidence="9" key="1">
    <citation type="submission" date="2016-10" db="EMBL/GenBank/DDBJ databases">
        <authorList>
            <person name="Varghese N."/>
            <person name="Submissions S."/>
        </authorList>
    </citation>
    <scope>NUCLEOTIDE SEQUENCE [LARGE SCALE GENOMIC DNA]</scope>
    <source>
        <strain evidence="9">Gh-48</strain>
    </source>
</reference>
<organism evidence="8 9">
    <name type="scientific">Mucilaginibacter gossypiicola</name>
    <dbReference type="NCBI Taxonomy" id="551995"/>
    <lineage>
        <taxon>Bacteria</taxon>
        <taxon>Pseudomonadati</taxon>
        <taxon>Bacteroidota</taxon>
        <taxon>Sphingobacteriia</taxon>
        <taxon>Sphingobacteriales</taxon>
        <taxon>Sphingobacteriaceae</taxon>
        <taxon>Mucilaginibacter</taxon>
    </lineage>
</organism>
<evidence type="ECO:0000259" key="7">
    <source>
        <dbReference type="PROSITE" id="PS51296"/>
    </source>
</evidence>
<comment type="cofactor">
    <cofactor evidence="5">
        <name>[2Fe-2S] cluster</name>
        <dbReference type="ChEBI" id="CHEBI:190135"/>
    </cofactor>
</comment>
<evidence type="ECO:0000256" key="2">
    <source>
        <dbReference type="ARBA" id="ARBA00022723"/>
    </source>
</evidence>
<protein>
    <submittedName>
        <fullName evidence="8">Ferredoxin subunit of nitrite reductase or a ring-hydroxylating dioxygenase</fullName>
    </submittedName>
</protein>
<dbReference type="GO" id="GO:0051537">
    <property type="term" value="F:2 iron, 2 sulfur cluster binding"/>
    <property type="evidence" value="ECO:0007669"/>
    <property type="project" value="UniProtKB-KW"/>
</dbReference>
<dbReference type="Gene3D" id="2.102.10.10">
    <property type="entry name" value="Rieske [2Fe-2S] iron-sulphur domain"/>
    <property type="match status" value="1"/>
</dbReference>
<evidence type="ECO:0000256" key="1">
    <source>
        <dbReference type="ARBA" id="ARBA00022714"/>
    </source>
</evidence>
<gene>
    <name evidence="8" type="ORF">SAMN05192574_10165</name>
</gene>
<keyword evidence="8" id="KW-0560">Oxidoreductase</keyword>